<gene>
    <name evidence="4" type="ORF">AK812_SmicGene4600</name>
</gene>
<dbReference type="PANTHER" id="PTHR45641">
    <property type="entry name" value="TETRATRICOPEPTIDE REPEAT PROTEIN (AFU_ORTHOLOGUE AFUA_6G03870)"/>
    <property type="match status" value="1"/>
</dbReference>
<evidence type="ECO:0000256" key="2">
    <source>
        <dbReference type="ARBA" id="ARBA00022803"/>
    </source>
</evidence>
<evidence type="ECO:0000256" key="3">
    <source>
        <dbReference type="PROSITE-ProRule" id="PRU00339"/>
    </source>
</evidence>
<organism evidence="4 5">
    <name type="scientific">Symbiodinium microadriaticum</name>
    <name type="common">Dinoflagellate</name>
    <name type="synonym">Zooxanthella microadriatica</name>
    <dbReference type="NCBI Taxonomy" id="2951"/>
    <lineage>
        <taxon>Eukaryota</taxon>
        <taxon>Sar</taxon>
        <taxon>Alveolata</taxon>
        <taxon>Dinophyceae</taxon>
        <taxon>Suessiales</taxon>
        <taxon>Symbiodiniaceae</taxon>
        <taxon>Symbiodinium</taxon>
    </lineage>
</organism>
<name>A0A1Q9EVS2_SYMMI</name>
<dbReference type="InterPro" id="IPR019734">
    <property type="entry name" value="TPR_rpt"/>
</dbReference>
<evidence type="ECO:0000256" key="1">
    <source>
        <dbReference type="ARBA" id="ARBA00022737"/>
    </source>
</evidence>
<feature type="repeat" description="TPR" evidence="3">
    <location>
        <begin position="140"/>
        <end position="173"/>
    </location>
</feature>
<dbReference type="OrthoDB" id="626167at2759"/>
<reference evidence="4 5" key="1">
    <citation type="submission" date="2016-02" db="EMBL/GenBank/DDBJ databases">
        <title>Genome analysis of coral dinoflagellate symbionts highlights evolutionary adaptations to a symbiotic lifestyle.</title>
        <authorList>
            <person name="Aranda M."/>
            <person name="Li Y."/>
            <person name="Liew Y.J."/>
            <person name="Baumgarten S."/>
            <person name="Simakov O."/>
            <person name="Wilson M."/>
            <person name="Piel J."/>
            <person name="Ashoor H."/>
            <person name="Bougouffa S."/>
            <person name="Bajic V.B."/>
            <person name="Ryu T."/>
            <person name="Ravasi T."/>
            <person name="Bayer T."/>
            <person name="Micklem G."/>
            <person name="Kim H."/>
            <person name="Bhak J."/>
            <person name="Lajeunesse T.C."/>
            <person name="Voolstra C.R."/>
        </authorList>
    </citation>
    <scope>NUCLEOTIDE SEQUENCE [LARGE SCALE GENOMIC DNA]</scope>
    <source>
        <strain evidence="4 5">CCMP2467</strain>
    </source>
</reference>
<feature type="repeat" description="TPR" evidence="3">
    <location>
        <begin position="224"/>
        <end position="257"/>
    </location>
</feature>
<proteinExistence type="predicted"/>
<evidence type="ECO:0000313" key="4">
    <source>
        <dbReference type="EMBL" id="OLQ11554.1"/>
    </source>
</evidence>
<dbReference type="SMART" id="SM00028">
    <property type="entry name" value="TPR"/>
    <property type="match status" value="6"/>
</dbReference>
<evidence type="ECO:0000313" key="5">
    <source>
        <dbReference type="Proteomes" id="UP000186817"/>
    </source>
</evidence>
<keyword evidence="2 3" id="KW-0802">TPR repeat</keyword>
<dbReference type="PROSITE" id="PS50005">
    <property type="entry name" value="TPR"/>
    <property type="match status" value="2"/>
</dbReference>
<keyword evidence="1" id="KW-0677">Repeat</keyword>
<dbReference type="AlphaFoldDB" id="A0A1Q9EVS2"/>
<comment type="caution">
    <text evidence="4">The sequence shown here is derived from an EMBL/GenBank/DDBJ whole genome shotgun (WGS) entry which is preliminary data.</text>
</comment>
<dbReference type="OMA" id="MSIFRER"/>
<dbReference type="Proteomes" id="UP000186817">
    <property type="component" value="Unassembled WGS sequence"/>
</dbReference>
<dbReference type="InterPro" id="IPR011990">
    <property type="entry name" value="TPR-like_helical_dom_sf"/>
</dbReference>
<dbReference type="SUPFAM" id="SSF48452">
    <property type="entry name" value="TPR-like"/>
    <property type="match status" value="2"/>
</dbReference>
<dbReference type="Pfam" id="PF13181">
    <property type="entry name" value="TPR_8"/>
    <property type="match status" value="1"/>
</dbReference>
<protein>
    <submittedName>
        <fullName evidence="4">Kinesin light chain</fullName>
    </submittedName>
</protein>
<keyword evidence="5" id="KW-1185">Reference proteome</keyword>
<dbReference type="PANTHER" id="PTHR45641:SF19">
    <property type="entry name" value="NEPHROCYSTIN-3"/>
    <property type="match status" value="1"/>
</dbReference>
<dbReference type="EMBL" id="LSRX01000057">
    <property type="protein sequence ID" value="OLQ11554.1"/>
    <property type="molecule type" value="Genomic_DNA"/>
</dbReference>
<accession>A0A1Q9EVS2</accession>
<sequence length="297" mass="31899">MAWCAVTTKSAVADFYRAAQAWFAQGEDAKARDACEKALKLADELRPLPAEMGDALHLLGACHLRLKAYALAIKCFERAMLVKQMASTDEDQTASMAATLLALGGAHLQTGSPVKAARCLQTVVATLEELGDAADELMLASAYQSLAGSYRAAGQHGQALQCYNLCLELREAKLGAEHAQLIPVLNNLGAQAQQLLRYKEAAGFYRRALSLERQSLGTEHIATATTLANLGSVLAKLKEHADAVTCLRRALEIQRAELGEDDPTLATTLHNLGNALASCGHVDEGERYMKRDFGDCA</sequence>
<dbReference type="Gene3D" id="1.25.40.10">
    <property type="entry name" value="Tetratricopeptide repeat domain"/>
    <property type="match status" value="2"/>
</dbReference>
<dbReference type="Pfam" id="PF13424">
    <property type="entry name" value="TPR_12"/>
    <property type="match status" value="2"/>
</dbReference>